<dbReference type="Proteomes" id="UP000198781">
    <property type="component" value="Unassembled WGS sequence"/>
</dbReference>
<dbReference type="InterPro" id="IPR021390">
    <property type="entry name" value="DUF3025"/>
</dbReference>
<gene>
    <name evidence="1" type="ORF">SAMN05192589_11667</name>
</gene>
<organism evidence="1 2">
    <name type="scientific">Paracidovorax valerianellae</name>
    <dbReference type="NCBI Taxonomy" id="187868"/>
    <lineage>
        <taxon>Bacteria</taxon>
        <taxon>Pseudomonadati</taxon>
        <taxon>Pseudomonadota</taxon>
        <taxon>Betaproteobacteria</taxon>
        <taxon>Burkholderiales</taxon>
        <taxon>Comamonadaceae</taxon>
        <taxon>Paracidovorax</taxon>
    </lineage>
</organism>
<dbReference type="EMBL" id="FMZC01000016">
    <property type="protein sequence ID" value="SDE39173.1"/>
    <property type="molecule type" value="Genomic_DNA"/>
</dbReference>
<keyword evidence="2" id="KW-1185">Reference proteome</keyword>
<dbReference type="STRING" id="187868.SAMN05192589_11667"/>
<evidence type="ECO:0000313" key="1">
    <source>
        <dbReference type="EMBL" id="SDE39173.1"/>
    </source>
</evidence>
<proteinExistence type="predicted"/>
<evidence type="ECO:0000313" key="2">
    <source>
        <dbReference type="Proteomes" id="UP000198781"/>
    </source>
</evidence>
<dbReference type="AlphaFoldDB" id="A0A1G7CIU5"/>
<sequence length="249" mass="27715">MVPDRGPEVPGTVPPWLQPFDRIASPVRAAWQGGAPVPDALNRMPGAAVRFVPHSALPADAAYEQFIFDTGTVPTRDNLHDFFNGLVWMRYPQVKRQLNALQARAIAETGVGAVRGPLRDAITLFDENGAVLFAPEPLRQALAARDWRRLFVELRPLWQQAQLVLFGHALLEKLESPRKPITAHVYQAQYAIDSVADVDAWLADALDPVHLATKPFLPLPVLGVPGWWPENENFCFYDDSLVFRSARPA</sequence>
<protein>
    <recommendedName>
        <fullName evidence="3">DUF3025 domain-containing protein</fullName>
    </recommendedName>
</protein>
<reference evidence="1 2" key="1">
    <citation type="submission" date="2016-10" db="EMBL/GenBank/DDBJ databases">
        <authorList>
            <person name="de Groot N.N."/>
        </authorList>
    </citation>
    <scope>NUCLEOTIDE SEQUENCE [LARGE SCALE GENOMIC DNA]</scope>
    <source>
        <strain evidence="1 2">DSM 16619</strain>
    </source>
</reference>
<dbReference type="Pfam" id="PF11227">
    <property type="entry name" value="DUF3025"/>
    <property type="match status" value="1"/>
</dbReference>
<accession>A0A1G7CIU5</accession>
<evidence type="ECO:0008006" key="3">
    <source>
        <dbReference type="Google" id="ProtNLM"/>
    </source>
</evidence>
<name>A0A1G7CIU5_9BURK</name>